<dbReference type="EMBL" id="CAJVCH010070561">
    <property type="protein sequence ID" value="CAG7720433.1"/>
    <property type="molecule type" value="Genomic_DNA"/>
</dbReference>
<dbReference type="AlphaFoldDB" id="A0A8J2JHM1"/>
<evidence type="ECO:0000313" key="2">
    <source>
        <dbReference type="Proteomes" id="UP000708208"/>
    </source>
</evidence>
<proteinExistence type="predicted"/>
<sequence length="24" mass="2650">MEVECENGLASQLVQGFEEIGHET</sequence>
<accession>A0A8J2JHM1</accession>
<protein>
    <submittedName>
        <fullName evidence="1">Uncharacterized protein</fullName>
    </submittedName>
</protein>
<dbReference type="Proteomes" id="UP000708208">
    <property type="component" value="Unassembled WGS sequence"/>
</dbReference>
<organism evidence="1 2">
    <name type="scientific">Allacma fusca</name>
    <dbReference type="NCBI Taxonomy" id="39272"/>
    <lineage>
        <taxon>Eukaryota</taxon>
        <taxon>Metazoa</taxon>
        <taxon>Ecdysozoa</taxon>
        <taxon>Arthropoda</taxon>
        <taxon>Hexapoda</taxon>
        <taxon>Collembola</taxon>
        <taxon>Symphypleona</taxon>
        <taxon>Sminthuridae</taxon>
        <taxon>Allacma</taxon>
    </lineage>
</organism>
<comment type="caution">
    <text evidence="1">The sequence shown here is derived from an EMBL/GenBank/DDBJ whole genome shotgun (WGS) entry which is preliminary data.</text>
</comment>
<name>A0A8J2JHM1_9HEXA</name>
<feature type="non-terminal residue" evidence="1">
    <location>
        <position position="1"/>
    </location>
</feature>
<reference evidence="1" key="1">
    <citation type="submission" date="2021-06" db="EMBL/GenBank/DDBJ databases">
        <authorList>
            <person name="Hodson N. C."/>
            <person name="Mongue J. A."/>
            <person name="Jaron S. K."/>
        </authorList>
    </citation>
    <scope>NUCLEOTIDE SEQUENCE</scope>
</reference>
<gene>
    <name evidence="1" type="ORF">AFUS01_LOCUS9710</name>
</gene>
<evidence type="ECO:0000313" key="1">
    <source>
        <dbReference type="EMBL" id="CAG7720433.1"/>
    </source>
</evidence>
<keyword evidence="2" id="KW-1185">Reference proteome</keyword>